<dbReference type="GO" id="GO:0009294">
    <property type="term" value="P:DNA-mediated transformation"/>
    <property type="evidence" value="ECO:0007669"/>
    <property type="project" value="InterPro"/>
</dbReference>
<comment type="similarity">
    <text evidence="1">Belongs to the DprA/Smf family.</text>
</comment>
<organism evidence="4">
    <name type="scientific">freshwater metagenome</name>
    <dbReference type="NCBI Taxonomy" id="449393"/>
    <lineage>
        <taxon>unclassified sequences</taxon>
        <taxon>metagenomes</taxon>
        <taxon>ecological metagenomes</taxon>
    </lineage>
</organism>
<evidence type="ECO:0000259" key="3">
    <source>
        <dbReference type="Pfam" id="PF02481"/>
    </source>
</evidence>
<feature type="domain" description="Smf/DprA SLOG" evidence="3">
    <location>
        <begin position="77"/>
        <end position="294"/>
    </location>
</feature>
<name>A0A6J7GC10_9ZZZZ</name>
<evidence type="ECO:0000256" key="1">
    <source>
        <dbReference type="ARBA" id="ARBA00006525"/>
    </source>
</evidence>
<evidence type="ECO:0000313" key="4">
    <source>
        <dbReference type="EMBL" id="CAB4905841.1"/>
    </source>
</evidence>
<proteinExistence type="inferred from homology"/>
<dbReference type="InterPro" id="IPR003488">
    <property type="entry name" value="DprA"/>
</dbReference>
<dbReference type="InterPro" id="IPR057666">
    <property type="entry name" value="DrpA_SLOG"/>
</dbReference>
<dbReference type="AlphaFoldDB" id="A0A6J7GC10"/>
<feature type="region of interest" description="Disordered" evidence="2">
    <location>
        <begin position="413"/>
        <end position="435"/>
    </location>
</feature>
<dbReference type="EMBL" id="CAFBMK010000035">
    <property type="protein sequence ID" value="CAB4905841.1"/>
    <property type="molecule type" value="Genomic_DNA"/>
</dbReference>
<sequence>MRACVDCLRMAQLLGELTPALDRPAGRVPHVLALGPEELAFAVNGPRGPRARTLGRSDDDLLSGADRDRRALGVEAVCRHHPDYPARLLDLGDPPAVLHVLGGIDRLRRVLGPRLDGPAVGMVGARRPPEDALRIARRFAEAVARGGITVVSGMAFGVDEASHEGALAAGSPGGEGPVEGRRRPGGTVAVLAAGVERATPARLRHLYERIAADGVVVGELPPGATPRRWSFPARNRLIAALGDGLVVVAAGRGSGSLRSVEHARDLDRPVGIVPGSVLDPRYAGGHDVLRGADLLAGEDDEGRVLTRAIVEPDDVRAMLHADRLRLRFALGDADGAGATAIAALPPIPPADPLSGLEGGARDIAERLLAGPRTIESLIAESDPATILAGLGALEADGRLRRSLGGELRLVEAPRGAGSAVGEGSQGGPSRGGPAR</sequence>
<dbReference type="PANTHER" id="PTHR43022">
    <property type="entry name" value="PROTEIN SMF"/>
    <property type="match status" value="1"/>
</dbReference>
<feature type="compositionally biased region" description="Gly residues" evidence="2">
    <location>
        <begin position="418"/>
        <end position="435"/>
    </location>
</feature>
<accession>A0A6J7GC10</accession>
<evidence type="ECO:0000256" key="2">
    <source>
        <dbReference type="SAM" id="MobiDB-lite"/>
    </source>
</evidence>
<dbReference type="PANTHER" id="PTHR43022:SF1">
    <property type="entry name" value="PROTEIN SMF"/>
    <property type="match status" value="1"/>
</dbReference>
<dbReference type="Gene3D" id="3.40.50.450">
    <property type="match status" value="1"/>
</dbReference>
<dbReference type="Pfam" id="PF02481">
    <property type="entry name" value="DNA_processg_A"/>
    <property type="match status" value="1"/>
</dbReference>
<protein>
    <submittedName>
        <fullName evidence="4">Unannotated protein</fullName>
    </submittedName>
</protein>
<gene>
    <name evidence="4" type="ORF">UFOPK3564_00874</name>
</gene>
<reference evidence="4" key="1">
    <citation type="submission" date="2020-05" db="EMBL/GenBank/DDBJ databases">
        <authorList>
            <person name="Chiriac C."/>
            <person name="Salcher M."/>
            <person name="Ghai R."/>
            <person name="Kavagutti S V."/>
        </authorList>
    </citation>
    <scope>NUCLEOTIDE SEQUENCE</scope>
</reference>
<dbReference type="SUPFAM" id="SSF102405">
    <property type="entry name" value="MCP/YpsA-like"/>
    <property type="match status" value="1"/>
</dbReference>